<keyword evidence="5" id="KW-1185">Reference proteome</keyword>
<dbReference type="Gene3D" id="3.40.50.2000">
    <property type="entry name" value="Glycogen Phosphorylase B"/>
    <property type="match status" value="2"/>
</dbReference>
<evidence type="ECO:0000256" key="2">
    <source>
        <dbReference type="ARBA" id="ARBA00022679"/>
    </source>
</evidence>
<keyword evidence="1" id="KW-0328">Glycosyltransferase</keyword>
<dbReference type="Pfam" id="PF00534">
    <property type="entry name" value="Glycos_transf_1"/>
    <property type="match status" value="1"/>
</dbReference>
<proteinExistence type="predicted"/>
<dbReference type="PANTHER" id="PTHR12526:SF629">
    <property type="entry name" value="TEICHURONIC ACID BIOSYNTHESIS GLYCOSYLTRANSFERASE TUAH-RELATED"/>
    <property type="match status" value="1"/>
</dbReference>
<dbReference type="RefSeq" id="WP_106140532.1">
    <property type="nucleotide sequence ID" value="NZ_PVTE01000033.1"/>
</dbReference>
<evidence type="ECO:0000313" key="4">
    <source>
        <dbReference type="EMBL" id="PRY27402.1"/>
    </source>
</evidence>
<dbReference type="PANTHER" id="PTHR12526">
    <property type="entry name" value="GLYCOSYLTRANSFERASE"/>
    <property type="match status" value="1"/>
</dbReference>
<evidence type="ECO:0000313" key="5">
    <source>
        <dbReference type="Proteomes" id="UP000238375"/>
    </source>
</evidence>
<organism evidence="4 5">
    <name type="scientific">Spirosoma oryzae</name>
    <dbReference type="NCBI Taxonomy" id="1469603"/>
    <lineage>
        <taxon>Bacteria</taxon>
        <taxon>Pseudomonadati</taxon>
        <taxon>Bacteroidota</taxon>
        <taxon>Cytophagia</taxon>
        <taxon>Cytophagales</taxon>
        <taxon>Cytophagaceae</taxon>
        <taxon>Spirosoma</taxon>
    </lineage>
</organism>
<keyword evidence="2 4" id="KW-0808">Transferase</keyword>
<name>A0A2T0S1W4_9BACT</name>
<comment type="caution">
    <text evidence="4">The sequence shown here is derived from an EMBL/GenBank/DDBJ whole genome shotgun (WGS) entry which is preliminary data.</text>
</comment>
<gene>
    <name evidence="4" type="ORF">CLV58_13335</name>
</gene>
<dbReference type="SUPFAM" id="SSF53756">
    <property type="entry name" value="UDP-Glycosyltransferase/glycogen phosphorylase"/>
    <property type="match status" value="1"/>
</dbReference>
<dbReference type="EMBL" id="PVTE01000033">
    <property type="protein sequence ID" value="PRY27402.1"/>
    <property type="molecule type" value="Genomic_DNA"/>
</dbReference>
<evidence type="ECO:0000256" key="1">
    <source>
        <dbReference type="ARBA" id="ARBA00022676"/>
    </source>
</evidence>
<dbReference type="AlphaFoldDB" id="A0A2T0S1W4"/>
<feature type="domain" description="Glycosyl transferase family 1" evidence="3">
    <location>
        <begin position="190"/>
        <end position="350"/>
    </location>
</feature>
<evidence type="ECO:0000259" key="3">
    <source>
        <dbReference type="Pfam" id="PF00534"/>
    </source>
</evidence>
<dbReference type="OrthoDB" id="1450439at2"/>
<dbReference type="GO" id="GO:0016757">
    <property type="term" value="F:glycosyltransferase activity"/>
    <property type="evidence" value="ECO:0007669"/>
    <property type="project" value="UniProtKB-KW"/>
</dbReference>
<accession>A0A2T0S1W4</accession>
<dbReference type="InterPro" id="IPR001296">
    <property type="entry name" value="Glyco_trans_1"/>
</dbReference>
<protein>
    <submittedName>
        <fullName evidence="4">Glycosyltransferase involved in cell wall biosynthesis</fullName>
    </submittedName>
</protein>
<reference evidence="4 5" key="1">
    <citation type="submission" date="2018-03" db="EMBL/GenBank/DDBJ databases">
        <title>Genomic Encyclopedia of Archaeal and Bacterial Type Strains, Phase II (KMG-II): from individual species to whole genera.</title>
        <authorList>
            <person name="Goeker M."/>
        </authorList>
    </citation>
    <scope>NUCLEOTIDE SEQUENCE [LARGE SCALE GENOMIC DNA]</scope>
    <source>
        <strain evidence="4 5">DSM 28354</strain>
    </source>
</reference>
<dbReference type="Proteomes" id="UP000238375">
    <property type="component" value="Unassembled WGS sequence"/>
</dbReference>
<sequence length="376" mass="43655">MKKIRVLHVSTAHPPTDPRLVNRVIPSLTADYELIALLPVMLNVQGPANARTIWLPYYQRLPIRFLLVHPLVLVCALWLRPSLLHVYDPELLPVARLIQRILDIPVIYEVHENLYRKLDQKIRLQGRWLVRQFMRFDAMAQQHFHLIFTEHGYLDTYRHLRLPALVSYNYPSLAFLDTFRRPYMPDRVAPEFFYIGLISFERAFDVLVDALALFSKSVPKFTMHLFGRRTFNDETMHALPGFNGVRDKLRLYGYTAQADALPLAAHATAGLALLKPVGDYTESYPTKLFEYMALGLPVITANFPLYQAIVEKHDCGFCIDPTDPAQLAQTLQYLVDHPAEAKAMGERGRRAVETWYNWEHEAQKLRQFYKLILARR</sequence>